<dbReference type="InterPro" id="IPR057195">
    <property type="entry name" value="DUF7873"/>
</dbReference>
<dbReference type="Pfam" id="PF25283">
    <property type="entry name" value="DUF7873"/>
    <property type="match status" value="1"/>
</dbReference>
<sequence length="246" mass="28089">MKLHQLLALIPTVKNKVNKAKTEVSHLIQKTDLFKGLNRSYQPREEEGFVYPSESKIVQLKAIDLIQKFKQANRELIDLCATQDYTNCNAKANVIIDGITILENVPVSHLLFLEKQIEEIKTLIQSLPTLDLDKEWEYSQNRGYYTSTPKETVKTKKITEFVVAYEATKEHPAQIKEVSKDIIEGLWTAIEFSGALPADTIRGYLERANKLYAAIVVAREEANSIEVQNQQVADRLFDYVFPANMN</sequence>
<name>A0A7Z9BX66_9CYAN</name>
<evidence type="ECO:0000313" key="2">
    <source>
        <dbReference type="Proteomes" id="UP000184550"/>
    </source>
</evidence>
<protein>
    <submittedName>
        <fullName evidence="1">Uncharacterized protein</fullName>
    </submittedName>
</protein>
<accession>A0A7Z9BX66</accession>
<dbReference type="OrthoDB" id="447082at2"/>
<dbReference type="Proteomes" id="UP000184550">
    <property type="component" value="Unassembled WGS sequence"/>
</dbReference>
<dbReference type="EMBL" id="CZCU02000153">
    <property type="protein sequence ID" value="VXD22762.1"/>
    <property type="molecule type" value="Genomic_DNA"/>
</dbReference>
<comment type="caution">
    <text evidence="1">The sequence shown here is derived from an EMBL/GenBank/DDBJ whole genome shotgun (WGS) entry which is preliminary data.</text>
</comment>
<organism evidence="1 2">
    <name type="scientific">Planktothrix serta PCC 8927</name>
    <dbReference type="NCBI Taxonomy" id="671068"/>
    <lineage>
        <taxon>Bacteria</taxon>
        <taxon>Bacillati</taxon>
        <taxon>Cyanobacteriota</taxon>
        <taxon>Cyanophyceae</taxon>
        <taxon>Oscillatoriophycideae</taxon>
        <taxon>Oscillatoriales</taxon>
        <taxon>Microcoleaceae</taxon>
        <taxon>Planktothrix</taxon>
    </lineage>
</organism>
<dbReference type="AlphaFoldDB" id="A0A7Z9BX66"/>
<gene>
    <name evidence="1" type="ORF">PL8927_760072</name>
</gene>
<proteinExistence type="predicted"/>
<evidence type="ECO:0000313" key="1">
    <source>
        <dbReference type="EMBL" id="VXD22762.1"/>
    </source>
</evidence>
<reference evidence="1" key="1">
    <citation type="submission" date="2019-10" db="EMBL/GenBank/DDBJ databases">
        <authorList>
            <consortium name="Genoscope - CEA"/>
            <person name="William W."/>
        </authorList>
    </citation>
    <scope>NUCLEOTIDE SEQUENCE [LARGE SCALE GENOMIC DNA]</scope>
    <source>
        <strain evidence="1">BBR_PRJEB10992</strain>
    </source>
</reference>
<keyword evidence="2" id="KW-1185">Reference proteome</keyword>